<keyword evidence="2" id="KW-1133">Transmembrane helix</keyword>
<dbReference type="EMBL" id="CP059154">
    <property type="protein sequence ID" value="QLK24908.1"/>
    <property type="molecule type" value="Genomic_DNA"/>
</dbReference>
<sequence length="110" mass="12057">MSDEPSGSDDEWGASDDEWGDPDRLDRPNDGDQTDRDDRDEGWDRIPIDLSGSDDRDADEDEATEDDEYGPEASSTPIEGGNPDLENALFVLLGAVAMMLVIARLVMILV</sequence>
<feature type="compositionally biased region" description="Basic and acidic residues" evidence="1">
    <location>
        <begin position="21"/>
        <end position="47"/>
    </location>
</feature>
<organism evidence="4 5">
    <name type="scientific">Natrinema zhouii</name>
    <dbReference type="NCBI Taxonomy" id="1710539"/>
    <lineage>
        <taxon>Archaea</taxon>
        <taxon>Methanobacteriati</taxon>
        <taxon>Methanobacteriota</taxon>
        <taxon>Stenosarchaea group</taxon>
        <taxon>Halobacteria</taxon>
        <taxon>Halobacteriales</taxon>
        <taxon>Natrialbaceae</taxon>
        <taxon>Natrinema</taxon>
    </lineage>
</organism>
<dbReference type="Pfam" id="PF23994">
    <property type="entry name" value="DUF7312"/>
    <property type="match status" value="1"/>
</dbReference>
<dbReference type="Proteomes" id="UP000510869">
    <property type="component" value="Chromosome"/>
</dbReference>
<dbReference type="GeneID" id="56144019"/>
<proteinExistence type="predicted"/>
<keyword evidence="5" id="KW-1185">Reference proteome</keyword>
<keyword evidence="2" id="KW-0472">Membrane</keyword>
<evidence type="ECO:0000313" key="4">
    <source>
        <dbReference type="EMBL" id="QLK24908.1"/>
    </source>
</evidence>
<reference evidence="4 5" key="1">
    <citation type="submission" date="2020-07" db="EMBL/GenBank/DDBJ databases">
        <title>Natrinema (YPL30) sp. nov. and Haloterrigena xxxxxx (YPL8) sp. nov., isolated from a salt mine.</title>
        <authorList>
            <person name="Cui H."/>
        </authorList>
    </citation>
    <scope>NUCLEOTIDE SEQUENCE [LARGE SCALE GENOMIC DNA]</scope>
    <source>
        <strain evidence="4 5">YPL13</strain>
    </source>
</reference>
<evidence type="ECO:0000256" key="1">
    <source>
        <dbReference type="SAM" id="MobiDB-lite"/>
    </source>
</evidence>
<dbReference type="KEGG" id="nay:HYG81_12400"/>
<name>A0A7D6H407_9EURY</name>
<feature type="transmembrane region" description="Helical" evidence="2">
    <location>
        <begin position="88"/>
        <end position="109"/>
    </location>
</feature>
<keyword evidence="2" id="KW-0812">Transmembrane</keyword>
<evidence type="ECO:0000259" key="3">
    <source>
        <dbReference type="Pfam" id="PF23994"/>
    </source>
</evidence>
<evidence type="ECO:0000256" key="2">
    <source>
        <dbReference type="SAM" id="Phobius"/>
    </source>
</evidence>
<feature type="region of interest" description="Disordered" evidence="1">
    <location>
        <begin position="1"/>
        <end position="84"/>
    </location>
</feature>
<dbReference type="OrthoDB" id="177970at2157"/>
<accession>A0A7D6H407</accession>
<protein>
    <recommendedName>
        <fullName evidence="3">DUF7312 domain-containing protein</fullName>
    </recommendedName>
</protein>
<evidence type="ECO:0000313" key="5">
    <source>
        <dbReference type="Proteomes" id="UP000510869"/>
    </source>
</evidence>
<dbReference type="RefSeq" id="WP_180840069.1">
    <property type="nucleotide sequence ID" value="NZ_CP059154.1"/>
</dbReference>
<dbReference type="AlphaFoldDB" id="A0A7D6H407"/>
<feature type="domain" description="DUF7312" evidence="3">
    <location>
        <begin position="57"/>
        <end position="105"/>
    </location>
</feature>
<feature type="compositionally biased region" description="Acidic residues" evidence="1">
    <location>
        <begin position="56"/>
        <end position="70"/>
    </location>
</feature>
<feature type="compositionally biased region" description="Acidic residues" evidence="1">
    <location>
        <begin position="1"/>
        <end position="20"/>
    </location>
</feature>
<gene>
    <name evidence="4" type="ORF">HYG81_12400</name>
</gene>
<dbReference type="InterPro" id="IPR055736">
    <property type="entry name" value="DUF7312"/>
</dbReference>